<dbReference type="RefSeq" id="WP_068751584.1">
    <property type="nucleotide sequence ID" value="NZ_LR214441.1"/>
</dbReference>
<dbReference type="AlphaFoldDB" id="A0A1C0AMA1"/>
<protein>
    <submittedName>
        <fullName evidence="1">Uncharacterized protein</fullName>
    </submittedName>
</protein>
<accession>A0A1C0AMA1</accession>
<evidence type="ECO:0000313" key="2">
    <source>
        <dbReference type="Proteomes" id="UP000093501"/>
    </source>
</evidence>
<comment type="caution">
    <text evidence="1">The sequence shown here is derived from an EMBL/GenBank/DDBJ whole genome shotgun (WGS) entry which is preliminary data.</text>
</comment>
<keyword evidence="2" id="KW-1185">Reference proteome</keyword>
<name>A0A1C0AMA1_9ACTN</name>
<evidence type="ECO:0000313" key="1">
    <source>
        <dbReference type="EMBL" id="OCL33826.1"/>
    </source>
</evidence>
<organism evidence="1 2">
    <name type="scientific">Tessaracoccus lapidicaptus</name>
    <dbReference type="NCBI Taxonomy" id="1427523"/>
    <lineage>
        <taxon>Bacteria</taxon>
        <taxon>Bacillati</taxon>
        <taxon>Actinomycetota</taxon>
        <taxon>Actinomycetes</taxon>
        <taxon>Propionibacteriales</taxon>
        <taxon>Propionibacteriaceae</taxon>
        <taxon>Tessaracoccus</taxon>
    </lineage>
</organism>
<gene>
    <name evidence="1" type="ORF">BCR15_04105</name>
</gene>
<dbReference type="EMBL" id="MBQD01000021">
    <property type="protein sequence ID" value="OCL33826.1"/>
    <property type="molecule type" value="Genomic_DNA"/>
</dbReference>
<sequence length="179" mass="19366">MQPERFAVGLTPLPTAARVAQKRGALRWRIISTVISLAILAVLVLTIGRDWSREWTIAMVVLWVGSSAFWLVLSVVGLQRAKRDLARIHDGVAFYLDPHGIEFVEPPHPRVRWDDVSALRLVGGGFGAGPAVALEVDGARVAGVPLSFLDASASVIDSAVRAYSLGRVHLDVTALDRVL</sequence>
<reference evidence="2" key="1">
    <citation type="submission" date="2016-07" db="EMBL/GenBank/DDBJ databases">
        <authorList>
            <person name="Florea S."/>
            <person name="Webb J.S."/>
            <person name="Jaromczyk J."/>
            <person name="Schardl C.L."/>
        </authorList>
    </citation>
    <scope>NUCLEOTIDE SEQUENCE [LARGE SCALE GENOMIC DNA]</scope>
    <source>
        <strain evidence="2">IPBSL-7</strain>
    </source>
</reference>
<proteinExistence type="predicted"/>
<dbReference type="Proteomes" id="UP000093501">
    <property type="component" value="Unassembled WGS sequence"/>
</dbReference>